<dbReference type="Proteomes" id="UP000790833">
    <property type="component" value="Unassembled WGS sequence"/>
</dbReference>
<dbReference type="GO" id="GO:0006357">
    <property type="term" value="P:regulation of transcription by RNA polymerase II"/>
    <property type="evidence" value="ECO:0007669"/>
    <property type="project" value="InterPro"/>
</dbReference>
<dbReference type="Gene3D" id="2.40.100.10">
    <property type="entry name" value="Cyclophilin-like"/>
    <property type="match status" value="1"/>
</dbReference>
<evidence type="ECO:0000256" key="5">
    <source>
        <dbReference type="ARBA" id="ARBA00014912"/>
    </source>
</evidence>
<organism evidence="16 17">
    <name type="scientific">Scheffersomyces spartinae</name>
    <dbReference type="NCBI Taxonomy" id="45513"/>
    <lineage>
        <taxon>Eukaryota</taxon>
        <taxon>Fungi</taxon>
        <taxon>Dikarya</taxon>
        <taxon>Ascomycota</taxon>
        <taxon>Saccharomycotina</taxon>
        <taxon>Pichiomycetes</taxon>
        <taxon>Debaryomycetaceae</taxon>
        <taxon>Scheffersomyces</taxon>
    </lineage>
</organism>
<dbReference type="InterPro" id="IPR002130">
    <property type="entry name" value="Cyclophilin-type_PPIase_dom"/>
</dbReference>
<comment type="similarity">
    <text evidence="3">Belongs to the cyclin family. Cyclin C subfamily.</text>
</comment>
<comment type="caution">
    <text evidence="16">The sequence shown here is derived from an EMBL/GenBank/DDBJ whole genome shotgun (WGS) entry which is preliminary data.</text>
</comment>
<comment type="catalytic activity">
    <reaction evidence="1">
        <text>[protein]-peptidylproline (omega=180) = [protein]-peptidylproline (omega=0)</text>
        <dbReference type="Rhea" id="RHEA:16237"/>
        <dbReference type="Rhea" id="RHEA-COMP:10747"/>
        <dbReference type="Rhea" id="RHEA-COMP:10748"/>
        <dbReference type="ChEBI" id="CHEBI:83833"/>
        <dbReference type="ChEBI" id="CHEBI:83834"/>
        <dbReference type="EC" id="5.2.1.8"/>
    </reaction>
</comment>
<evidence type="ECO:0000256" key="8">
    <source>
        <dbReference type="ARBA" id="ARBA00023127"/>
    </source>
</evidence>
<dbReference type="InterPro" id="IPR006671">
    <property type="entry name" value="Cyclin_N"/>
</dbReference>
<dbReference type="GO" id="GO:0016538">
    <property type="term" value="F:cyclin-dependent protein serine/threonine kinase regulator activity"/>
    <property type="evidence" value="ECO:0007669"/>
    <property type="project" value="InterPro"/>
</dbReference>
<dbReference type="OrthoDB" id="10266018at2759"/>
<dbReference type="InterPro" id="IPR020892">
    <property type="entry name" value="Cyclophilin-type_PPIase_CS"/>
</dbReference>
<evidence type="ECO:0000256" key="1">
    <source>
        <dbReference type="ARBA" id="ARBA00000971"/>
    </source>
</evidence>
<dbReference type="RefSeq" id="XP_043048956.1">
    <property type="nucleotide sequence ID" value="XM_043191649.1"/>
</dbReference>
<dbReference type="InterPro" id="IPR036915">
    <property type="entry name" value="Cyclin-like_sf"/>
</dbReference>
<evidence type="ECO:0000256" key="3">
    <source>
        <dbReference type="ARBA" id="ARBA00008638"/>
    </source>
</evidence>
<feature type="compositionally biased region" description="Polar residues" evidence="14">
    <location>
        <begin position="340"/>
        <end position="350"/>
    </location>
</feature>
<gene>
    <name evidence="16" type="primary">SSN8</name>
    <name evidence="16" type="ORF">KQ657_000826</name>
</gene>
<keyword evidence="10" id="KW-0804">Transcription</keyword>
<feature type="region of interest" description="Disordered" evidence="14">
    <location>
        <begin position="384"/>
        <end position="455"/>
    </location>
</feature>
<evidence type="ECO:0000256" key="12">
    <source>
        <dbReference type="ARBA" id="ARBA00025278"/>
    </source>
</evidence>
<dbReference type="Pfam" id="PF00134">
    <property type="entry name" value="Cyclin_N"/>
    <property type="match status" value="1"/>
</dbReference>
<dbReference type="InterPro" id="IPR043198">
    <property type="entry name" value="Cyclin/Ssn8"/>
</dbReference>
<comment type="subunit">
    <text evidence="4">Component of the SRB8-11 complex, a regulatory module of the Mediator complex.</text>
</comment>
<keyword evidence="6" id="KW-0678">Repressor</keyword>
<dbReference type="EMBL" id="JAHMUF010000012">
    <property type="protein sequence ID" value="KAG7193408.1"/>
    <property type="molecule type" value="Genomic_DNA"/>
</dbReference>
<dbReference type="CDD" id="cd20546">
    <property type="entry name" value="CYCLIN_SpCG1C_ScCTK2-like_rpt2"/>
    <property type="match status" value="1"/>
</dbReference>
<dbReference type="AlphaFoldDB" id="A0A9P8AI22"/>
<dbReference type="Gene3D" id="1.10.472.10">
    <property type="entry name" value="Cyclin-like"/>
    <property type="match status" value="2"/>
</dbReference>
<dbReference type="PROSITE" id="PS50072">
    <property type="entry name" value="CSA_PPIASE_2"/>
    <property type="match status" value="1"/>
</dbReference>
<dbReference type="InterPro" id="IPR013763">
    <property type="entry name" value="Cyclin-like_dom"/>
</dbReference>
<accession>A0A9P8AI22</accession>
<evidence type="ECO:0000313" key="17">
    <source>
        <dbReference type="Proteomes" id="UP000790833"/>
    </source>
</evidence>
<evidence type="ECO:0000256" key="2">
    <source>
        <dbReference type="ARBA" id="ARBA00004123"/>
    </source>
</evidence>
<evidence type="ECO:0000256" key="10">
    <source>
        <dbReference type="ARBA" id="ARBA00023163"/>
    </source>
</evidence>
<dbReference type="Pfam" id="PF00160">
    <property type="entry name" value="Pro_isomerase"/>
    <property type="match status" value="1"/>
</dbReference>
<evidence type="ECO:0000256" key="13">
    <source>
        <dbReference type="RuleBase" id="RU000383"/>
    </source>
</evidence>
<keyword evidence="8 13" id="KW-0195">Cyclin</keyword>
<evidence type="ECO:0000256" key="4">
    <source>
        <dbReference type="ARBA" id="ARBA00011612"/>
    </source>
</evidence>
<dbReference type="GO" id="GO:0003755">
    <property type="term" value="F:peptidyl-prolyl cis-trans isomerase activity"/>
    <property type="evidence" value="ECO:0007669"/>
    <property type="project" value="UniProtKB-EC"/>
</dbReference>
<feature type="compositionally biased region" description="Polar residues" evidence="14">
    <location>
        <begin position="439"/>
        <end position="455"/>
    </location>
</feature>
<dbReference type="SMART" id="SM00385">
    <property type="entry name" value="CYCLIN"/>
    <property type="match status" value="1"/>
</dbReference>
<comment type="function">
    <text evidence="12">Component of the SRB8-11 complex. The SRB8-11 complex is a regulatory module of the Mediator complex which is itself involved in regulation of basal and activated RNA polymerase II-dependent transcription. The SRB8-11 complex may be involved in the transcriptional repression of a subset of genes regulated by Mediator. It may inhibit the association of the Mediator complex with RNA polymerase II to form the holoenzyme complex. The SRB8-11 complex phosphorylates the C-terminal domain (CTD) of the largest subunit of RNA polymerase II.</text>
</comment>
<dbReference type="GeneID" id="66114200"/>
<keyword evidence="7" id="KW-0805">Transcription regulation</keyword>
<keyword evidence="9" id="KW-0010">Activator</keyword>
<dbReference type="GO" id="GO:0006457">
    <property type="term" value="P:protein folding"/>
    <property type="evidence" value="ECO:0007669"/>
    <property type="project" value="InterPro"/>
</dbReference>
<protein>
    <recommendedName>
        <fullName evidence="5">RNA polymerase II holoenzyme cyclin-like subunit</fullName>
    </recommendedName>
</protein>
<evidence type="ECO:0000256" key="6">
    <source>
        <dbReference type="ARBA" id="ARBA00022491"/>
    </source>
</evidence>
<dbReference type="CDD" id="cd20513">
    <property type="entry name" value="CYCLIN_CCNC_rpt1"/>
    <property type="match status" value="1"/>
</dbReference>
<feature type="compositionally biased region" description="Polar residues" evidence="14">
    <location>
        <begin position="384"/>
        <end position="399"/>
    </location>
</feature>
<reference evidence="16" key="1">
    <citation type="submission" date="2021-03" db="EMBL/GenBank/DDBJ databases">
        <authorList>
            <person name="Palmer J.M."/>
        </authorList>
    </citation>
    <scope>NUCLEOTIDE SEQUENCE</scope>
    <source>
        <strain evidence="16">ARV_011</strain>
    </source>
</reference>
<evidence type="ECO:0000256" key="9">
    <source>
        <dbReference type="ARBA" id="ARBA00023159"/>
    </source>
</evidence>
<dbReference type="InterPro" id="IPR029000">
    <property type="entry name" value="Cyclophilin-like_dom_sf"/>
</dbReference>
<keyword evidence="17" id="KW-1185">Reference proteome</keyword>
<evidence type="ECO:0000313" key="16">
    <source>
        <dbReference type="EMBL" id="KAG7193408.1"/>
    </source>
</evidence>
<feature type="region of interest" description="Disordered" evidence="14">
    <location>
        <begin position="339"/>
        <end position="367"/>
    </location>
</feature>
<dbReference type="PROSITE" id="PS00170">
    <property type="entry name" value="CSA_PPIASE_1"/>
    <property type="match status" value="1"/>
</dbReference>
<comment type="subcellular location">
    <subcellularLocation>
        <location evidence="2">Nucleus</location>
    </subcellularLocation>
</comment>
<dbReference type="GO" id="GO:0005634">
    <property type="term" value="C:nucleus"/>
    <property type="evidence" value="ECO:0007669"/>
    <property type="project" value="UniProtKB-SubCell"/>
</dbReference>
<sequence>MTITNPVVFLDVQHGDRTLGRIKIELYAKELPKYERTCENFRQLCTGEYRELNQPTGYKNAPFHRIIKGFMLQGGDFVRGNGLGTKCIYGSDTFEDESFTYDQPQHSMSADFWSSTQRSKWQLTRTSLVEARRKVLLLEKKLIKNGLIQDYPNVLYDYNMRIYLHNLIIKLGRRLNIRQVALASAEIYLTRFLTRVSLKEINVYLLVTTCLYVACKIEECPHHIRLITSEARNLWPEYIPHDVTKLAEFEFYLIEEMDSLLFLHHPYNSLFQIRDYLEHRSDYYGLVLSAEELQNSWSIINDSYITDLHLLFPPHIIAVVAIYITIVLKKNLMLIRGNNHIENSSNPVDNETQKEKSGPRWNKNNTGGGVNDIIEYMLIRANDQGLSNNPSNRVQNTTTMNGNNISLSNNNNGQSQNNNMIAPNNNNTSNDSSSVSTTQNKSVSTRSGQPLRQSQDATNIIETKGNLQNEHHFQDLQEVDEDTIRINKFMKFLTDSHINLDEVVEVMQDIINLYVVWNRYHEAGVKRTLQYMLLKR</sequence>
<feature type="domain" description="PPIase cyclophilin-type" evidence="15">
    <location>
        <begin position="9"/>
        <end position="155"/>
    </location>
</feature>
<feature type="compositionally biased region" description="Low complexity" evidence="14">
    <location>
        <begin position="400"/>
        <end position="438"/>
    </location>
</feature>
<evidence type="ECO:0000256" key="7">
    <source>
        <dbReference type="ARBA" id="ARBA00023015"/>
    </source>
</evidence>
<name>A0A9P8AI22_9ASCO</name>
<evidence type="ECO:0000259" key="15">
    <source>
        <dbReference type="PROSITE" id="PS50072"/>
    </source>
</evidence>
<keyword evidence="11" id="KW-0539">Nucleus</keyword>
<dbReference type="PANTHER" id="PTHR10026">
    <property type="entry name" value="CYCLIN"/>
    <property type="match status" value="1"/>
</dbReference>
<evidence type="ECO:0000256" key="14">
    <source>
        <dbReference type="SAM" id="MobiDB-lite"/>
    </source>
</evidence>
<proteinExistence type="inferred from homology"/>
<dbReference type="SUPFAM" id="SSF47954">
    <property type="entry name" value="Cyclin-like"/>
    <property type="match status" value="2"/>
</dbReference>
<dbReference type="FunFam" id="1.10.472.10:FF:000077">
    <property type="entry name" value="RNA polymerase II holoenzyme cyclin-like subunit"/>
    <property type="match status" value="1"/>
</dbReference>
<evidence type="ECO:0000256" key="11">
    <source>
        <dbReference type="ARBA" id="ARBA00023242"/>
    </source>
</evidence>
<dbReference type="SUPFAM" id="SSF50891">
    <property type="entry name" value="Cyclophilin-like"/>
    <property type="match status" value="1"/>
</dbReference>